<dbReference type="PIRSF" id="PIRSF001357">
    <property type="entry name" value="DeoC"/>
    <property type="match status" value="1"/>
</dbReference>
<dbReference type="Gene3D" id="3.20.20.70">
    <property type="entry name" value="Aldolase class I"/>
    <property type="match status" value="1"/>
</dbReference>
<dbReference type="GO" id="GO:0016052">
    <property type="term" value="P:carbohydrate catabolic process"/>
    <property type="evidence" value="ECO:0007669"/>
    <property type="project" value="TreeGrafter"/>
</dbReference>
<keyword evidence="2 6" id="KW-0963">Cytoplasm</keyword>
<dbReference type="SMART" id="SM01133">
    <property type="entry name" value="DeoC"/>
    <property type="match status" value="1"/>
</dbReference>
<evidence type="ECO:0000313" key="7">
    <source>
        <dbReference type="EMBL" id="QSG12775.1"/>
    </source>
</evidence>
<dbReference type="HAMAP" id="MF_00114">
    <property type="entry name" value="DeoC_type1"/>
    <property type="match status" value="1"/>
</dbReference>
<dbReference type="InterPro" id="IPR002915">
    <property type="entry name" value="DeoC/FbaB/LacD_aldolase"/>
</dbReference>
<dbReference type="SUPFAM" id="SSF51569">
    <property type="entry name" value="Aldolase"/>
    <property type="match status" value="1"/>
</dbReference>
<keyword evidence="3 6" id="KW-0456">Lyase</keyword>
<dbReference type="GO" id="GO:0006018">
    <property type="term" value="P:2-deoxyribose 1-phosphate catabolic process"/>
    <property type="evidence" value="ECO:0007669"/>
    <property type="project" value="UniProtKB-UniRule"/>
</dbReference>
<evidence type="ECO:0000256" key="3">
    <source>
        <dbReference type="ARBA" id="ARBA00023239"/>
    </source>
</evidence>
<dbReference type="InterPro" id="IPR028581">
    <property type="entry name" value="DeoC_typeI"/>
</dbReference>
<dbReference type="GO" id="GO:0009264">
    <property type="term" value="P:deoxyribonucleotide catabolic process"/>
    <property type="evidence" value="ECO:0007669"/>
    <property type="project" value="UniProtKB-UniRule"/>
</dbReference>
<sequence>MDDVATRIEHTVLGPTTTPGDVQAVLDTAIETGMRACVPPYCVSMAAEYAPGVELTTVVGFPHGQHTTANKADEATALAEEGADELDVVANLGLLRAGEDESFRRDLAEVVAATTRPVKVIVEAPLLDEDEKHRAARLATEADAAYLKTATGFADGGATVADVELLSTYLPVKAAGGIDSWEQATAMFEAGAERIGASSGDAILEEYRRSKA</sequence>
<dbReference type="RefSeq" id="WP_229124640.1">
    <property type="nucleotide sequence ID" value="NZ_CP064789.1"/>
</dbReference>
<evidence type="ECO:0000256" key="1">
    <source>
        <dbReference type="ARBA" id="ARBA00010936"/>
    </source>
</evidence>
<organism evidence="7 8">
    <name type="scientific">Halapricum desulfuricans</name>
    <dbReference type="NCBI Taxonomy" id="2841257"/>
    <lineage>
        <taxon>Archaea</taxon>
        <taxon>Methanobacteriati</taxon>
        <taxon>Methanobacteriota</taxon>
        <taxon>Stenosarchaea group</taxon>
        <taxon>Halobacteria</taxon>
        <taxon>Halobacteriales</taxon>
        <taxon>Haloarculaceae</taxon>
        <taxon>Halapricum</taxon>
    </lineage>
</organism>
<dbReference type="NCBIfam" id="TIGR00126">
    <property type="entry name" value="deoC"/>
    <property type="match status" value="1"/>
</dbReference>
<evidence type="ECO:0000256" key="2">
    <source>
        <dbReference type="ARBA" id="ARBA00022490"/>
    </source>
</evidence>
<proteinExistence type="inferred from homology"/>
<comment type="function">
    <text evidence="6">Catalyzes a reversible aldol reaction between acetaldehyde and D-glyceraldehyde 3-phosphate to generate 2-deoxy-D-ribose 5-phosphate.</text>
</comment>
<dbReference type="CDD" id="cd00959">
    <property type="entry name" value="DeoC"/>
    <property type="match status" value="1"/>
</dbReference>
<dbReference type="PANTHER" id="PTHR10889">
    <property type="entry name" value="DEOXYRIBOSE-PHOSPHATE ALDOLASE"/>
    <property type="match status" value="1"/>
</dbReference>
<dbReference type="EC" id="4.1.2.4" evidence="6"/>
<reference evidence="7" key="1">
    <citation type="submission" date="2020-11" db="EMBL/GenBank/DDBJ databases">
        <title>Carbohydrate-dependent, anaerobic sulfur respiration: A novel catabolism in halophilic archaea.</title>
        <authorList>
            <person name="Sorokin D.Y."/>
            <person name="Messina E."/>
            <person name="Smedile F."/>
            <person name="La Cono V."/>
            <person name="Hallsworth J.E."/>
            <person name="Yakimov M.M."/>
        </authorList>
    </citation>
    <scope>NUCLEOTIDE SEQUENCE</scope>
    <source>
        <strain evidence="7">HSR-Bgl</strain>
    </source>
</reference>
<dbReference type="InterPro" id="IPR013785">
    <property type="entry name" value="Aldolase_TIM"/>
</dbReference>
<protein>
    <recommendedName>
        <fullName evidence="6">Deoxyribose-phosphate aldolase</fullName>
        <shortName evidence="6">DERA</shortName>
        <ecNumber evidence="6">4.1.2.4</ecNumber>
    </recommendedName>
    <alternativeName>
        <fullName evidence="6">2-deoxy-D-ribose 5-phosphate aldolase</fullName>
    </alternativeName>
    <alternativeName>
        <fullName evidence="6">Phosphodeoxyriboaldolase</fullName>
        <shortName evidence="6">Deoxyriboaldolase</shortName>
    </alternativeName>
</protein>
<comment type="catalytic activity">
    <reaction evidence="5 6">
        <text>2-deoxy-D-ribose 5-phosphate = D-glyceraldehyde 3-phosphate + acetaldehyde</text>
        <dbReference type="Rhea" id="RHEA:12821"/>
        <dbReference type="ChEBI" id="CHEBI:15343"/>
        <dbReference type="ChEBI" id="CHEBI:59776"/>
        <dbReference type="ChEBI" id="CHEBI:62877"/>
        <dbReference type="EC" id="4.1.2.4"/>
    </reaction>
</comment>
<feature type="active site" description="Proton donor/acceptor" evidence="6">
    <location>
        <position position="173"/>
    </location>
</feature>
<dbReference type="GeneID" id="68861892"/>
<evidence type="ECO:0000256" key="4">
    <source>
        <dbReference type="ARBA" id="ARBA00023270"/>
    </source>
</evidence>
<evidence type="ECO:0000256" key="6">
    <source>
        <dbReference type="HAMAP-Rule" id="MF_00114"/>
    </source>
</evidence>
<comment type="subcellular location">
    <subcellularLocation>
        <location evidence="6">Cytoplasm</location>
    </subcellularLocation>
</comment>
<evidence type="ECO:0000313" key="8">
    <source>
        <dbReference type="Proteomes" id="UP000663305"/>
    </source>
</evidence>
<dbReference type="EMBL" id="CP064789">
    <property type="protein sequence ID" value="QSG12775.1"/>
    <property type="molecule type" value="Genomic_DNA"/>
</dbReference>
<feature type="active site" description="Proton donor/acceptor" evidence="6">
    <location>
        <position position="87"/>
    </location>
</feature>
<dbReference type="GO" id="GO:0004139">
    <property type="term" value="F:deoxyribose-phosphate aldolase activity"/>
    <property type="evidence" value="ECO:0007669"/>
    <property type="project" value="UniProtKB-UniRule"/>
</dbReference>
<accession>A0A897NMS1</accession>
<dbReference type="AlphaFoldDB" id="A0A897NMS1"/>
<dbReference type="Proteomes" id="UP000663305">
    <property type="component" value="Chromosome"/>
</dbReference>
<evidence type="ECO:0000256" key="5">
    <source>
        <dbReference type="ARBA" id="ARBA00048791"/>
    </source>
</evidence>
<dbReference type="UniPathway" id="UPA00002">
    <property type="reaction ID" value="UER00468"/>
</dbReference>
<dbReference type="PANTHER" id="PTHR10889:SF1">
    <property type="entry name" value="DEOXYRIBOSE-PHOSPHATE ALDOLASE"/>
    <property type="match status" value="1"/>
</dbReference>
<dbReference type="GO" id="GO:0005737">
    <property type="term" value="C:cytoplasm"/>
    <property type="evidence" value="ECO:0007669"/>
    <property type="project" value="UniProtKB-SubCell"/>
</dbReference>
<feature type="active site" description="Schiff-base intermediate with acetaldehyde" evidence="6">
    <location>
        <position position="148"/>
    </location>
</feature>
<comment type="similarity">
    <text evidence="1 6">Belongs to the DeoC/FbaB aldolase family. DeoC type 1 subfamily.</text>
</comment>
<name>A0A897NMS1_9EURY</name>
<dbReference type="InterPro" id="IPR011343">
    <property type="entry name" value="DeoC"/>
</dbReference>
<gene>
    <name evidence="6 7" type="primary">deoC</name>
    <name evidence="7" type="ORF">HSBGL_2370</name>
</gene>
<keyword evidence="4 6" id="KW-0704">Schiff base</keyword>
<comment type="pathway">
    <text evidence="6">Carbohydrate degradation; 2-deoxy-D-ribose 1-phosphate degradation; D-glyceraldehyde 3-phosphate and acetaldehyde from 2-deoxy-alpha-D-ribose 1-phosphate: step 2/2.</text>
</comment>